<feature type="chain" id="PRO_5039912377" description="Antifreeze protein" evidence="2">
    <location>
        <begin position="22"/>
        <end position="129"/>
    </location>
</feature>
<dbReference type="Proteomes" id="UP000693970">
    <property type="component" value="Unassembled WGS sequence"/>
</dbReference>
<keyword evidence="2" id="KW-0732">Signal</keyword>
<dbReference type="OrthoDB" id="45376at2759"/>
<evidence type="ECO:0000256" key="1">
    <source>
        <dbReference type="SAM" id="MobiDB-lite"/>
    </source>
</evidence>
<sequence length="129" mass="13860">MMKIFSAIFLLAALVVCSTEAFSPTKIRKQISGLTKDNFDSTLKELEPFLTKEAGATMYSKSMRRIAVKAKAVGATLPTDFAKEAKATEKRREKQKAFIQAKEEEAAAAAAAAAEQEAEAPAEEAASAE</sequence>
<reference evidence="3" key="2">
    <citation type="submission" date="2021-04" db="EMBL/GenBank/DDBJ databases">
        <authorList>
            <person name="Podell S."/>
        </authorList>
    </citation>
    <scope>NUCLEOTIDE SEQUENCE</scope>
    <source>
        <strain evidence="3">Hildebrandi</strain>
    </source>
</reference>
<feature type="signal peptide" evidence="2">
    <location>
        <begin position="1"/>
        <end position="21"/>
    </location>
</feature>
<feature type="region of interest" description="Disordered" evidence="1">
    <location>
        <begin position="109"/>
        <end position="129"/>
    </location>
</feature>
<evidence type="ECO:0000256" key="2">
    <source>
        <dbReference type="SAM" id="SignalP"/>
    </source>
</evidence>
<dbReference type="EMBL" id="JAGRRH010000015">
    <property type="protein sequence ID" value="KAG7356201.1"/>
    <property type="molecule type" value="Genomic_DNA"/>
</dbReference>
<keyword evidence="4" id="KW-1185">Reference proteome</keyword>
<gene>
    <name evidence="3" type="ORF">IV203_000887</name>
</gene>
<organism evidence="3 4">
    <name type="scientific">Nitzschia inconspicua</name>
    <dbReference type="NCBI Taxonomy" id="303405"/>
    <lineage>
        <taxon>Eukaryota</taxon>
        <taxon>Sar</taxon>
        <taxon>Stramenopiles</taxon>
        <taxon>Ochrophyta</taxon>
        <taxon>Bacillariophyta</taxon>
        <taxon>Bacillariophyceae</taxon>
        <taxon>Bacillariophycidae</taxon>
        <taxon>Bacillariales</taxon>
        <taxon>Bacillariaceae</taxon>
        <taxon>Nitzschia</taxon>
    </lineage>
</organism>
<proteinExistence type="predicted"/>
<protein>
    <recommendedName>
        <fullName evidence="5">Antifreeze protein</fullName>
    </recommendedName>
</protein>
<accession>A0A9K3PR20</accession>
<dbReference type="AlphaFoldDB" id="A0A9K3PR20"/>
<evidence type="ECO:0008006" key="5">
    <source>
        <dbReference type="Google" id="ProtNLM"/>
    </source>
</evidence>
<evidence type="ECO:0000313" key="3">
    <source>
        <dbReference type="EMBL" id="KAG7356201.1"/>
    </source>
</evidence>
<comment type="caution">
    <text evidence="3">The sequence shown here is derived from an EMBL/GenBank/DDBJ whole genome shotgun (WGS) entry which is preliminary data.</text>
</comment>
<evidence type="ECO:0000313" key="4">
    <source>
        <dbReference type="Proteomes" id="UP000693970"/>
    </source>
</evidence>
<reference evidence="3" key="1">
    <citation type="journal article" date="2021" name="Sci. Rep.">
        <title>Diploid genomic architecture of Nitzschia inconspicua, an elite biomass production diatom.</title>
        <authorList>
            <person name="Oliver A."/>
            <person name="Podell S."/>
            <person name="Pinowska A."/>
            <person name="Traller J.C."/>
            <person name="Smith S.R."/>
            <person name="McClure R."/>
            <person name="Beliaev A."/>
            <person name="Bohutskyi P."/>
            <person name="Hill E.A."/>
            <person name="Rabines A."/>
            <person name="Zheng H."/>
            <person name="Allen L.Z."/>
            <person name="Kuo A."/>
            <person name="Grigoriev I.V."/>
            <person name="Allen A.E."/>
            <person name="Hazlebeck D."/>
            <person name="Allen E.E."/>
        </authorList>
    </citation>
    <scope>NUCLEOTIDE SEQUENCE</scope>
    <source>
        <strain evidence="3">Hildebrandi</strain>
    </source>
</reference>
<name>A0A9K3PR20_9STRA</name>